<gene>
    <name evidence="4" type="ORF">X943_001644</name>
</gene>
<evidence type="ECO:0000256" key="3">
    <source>
        <dbReference type="SAM" id="SignalP"/>
    </source>
</evidence>
<name>A0AAD9GFG1_BABDI</name>
<keyword evidence="3" id="KW-0732">Signal</keyword>
<reference evidence="4" key="2">
    <citation type="submission" date="2021-05" db="EMBL/GenBank/DDBJ databases">
        <authorList>
            <person name="Pain A."/>
        </authorList>
    </citation>
    <scope>NUCLEOTIDE SEQUENCE</scope>
    <source>
        <strain evidence="4">1802A</strain>
    </source>
</reference>
<feature type="chain" id="PRO_5042021088" evidence="3">
    <location>
        <begin position="20"/>
        <end position="1217"/>
    </location>
</feature>
<feature type="region of interest" description="Disordered" evidence="2">
    <location>
        <begin position="491"/>
        <end position="521"/>
    </location>
</feature>
<evidence type="ECO:0000313" key="5">
    <source>
        <dbReference type="Proteomes" id="UP001195914"/>
    </source>
</evidence>
<dbReference type="Proteomes" id="UP001195914">
    <property type="component" value="Unassembled WGS sequence"/>
</dbReference>
<evidence type="ECO:0000256" key="1">
    <source>
        <dbReference type="SAM" id="Coils"/>
    </source>
</evidence>
<feature type="compositionally biased region" description="Polar residues" evidence="2">
    <location>
        <begin position="211"/>
        <end position="223"/>
    </location>
</feature>
<feature type="coiled-coil region" evidence="1">
    <location>
        <begin position="1091"/>
        <end position="1118"/>
    </location>
</feature>
<feature type="region of interest" description="Disordered" evidence="2">
    <location>
        <begin position="199"/>
        <end position="284"/>
    </location>
</feature>
<dbReference type="AlphaFoldDB" id="A0AAD9GFG1"/>
<evidence type="ECO:0000256" key="2">
    <source>
        <dbReference type="SAM" id="MobiDB-lite"/>
    </source>
</evidence>
<protein>
    <submittedName>
        <fullName evidence="4">Uncharacterized protein</fullName>
    </submittedName>
</protein>
<feature type="signal peptide" evidence="3">
    <location>
        <begin position="1"/>
        <end position="19"/>
    </location>
</feature>
<proteinExistence type="predicted"/>
<sequence>MVALYVTFALYLLCKVVHATNDVTAREALKGVDIVDERHYNEVVFDVSITPGNMLHHDQPFCARLITTLWLSDEDITQASNPTALFDILKKKFVARATSSELEQHSSLFKRLAALGYLASQGKLQIVENNVQNETKNLRFSKKLPTTVVDRQRWEQLASSVDEFSLTITDGACKTADEAESVELETDAETSDFVGIAFPNTLHNGHGAESTAPSNETQKQEQQAHAVPNGGDAPIPYVDGVNSEVNGETMAEGEKPADATKGQDGTGKGEKQKPESNYKPLSEAEETKAMDLFVTLDMQDNPNDKVRSVMVTINAMVVSNDRPDHKRVTTRATVLLPEKDFKECEAKDYKKCITAIRDKLFDRYEAEASKQFVRGRFISLLQSLMLQYSIGVKHVEKDADGMFELLVYVPKYITKFANYDAWNKLMGDAHSSDKRIEIGMSFTSEEFEYPEDATRLYLGMRYSEIKYENKFMIDHPELELGAEFYKQQTNEADASVEHPKEPEAAPAPAPEQHPPESSQDMHRMVSAYERALLQVPKEINGYQLSFKDIEKFPELQRIWKLGLVTMKLMKEEEDLKEFIEKHTFTYDQLRDLFNFTYGVIAVNNYEEAREFYESAKIPKEAVETSLAMVQNIFKANTATNITRLPPVIKKMAHACPVKDMIISLATDDLIDRIHVMMSSWIEGFTQETLPELDFHLAALCSASAVFVEQWRYIQTSQGYREEGIPWALLLQSFSKMGQSSQEDPKTRENFKTIINSNAAKICRKYMNQAGSIASSPYKGITRNYESKSLTGAIGNALDVNMESSPSEFVSSLQTYFSTANQKERIGSAMGICMSLQILDRMHKCLSVENSNDFSLYKLQLLTHDVAQILEQLTSTNIHIEGKQNELVNFIHRACDPRDSLVEEVVDALFKLSSNEGHGIIMDVLEKRHYNHPKIGQNGELIEEFNDLNLADNEYVELEDNETLSKVLKAPQAGDMPVASFLDIHKAQEDEDAEWAEYNRRRHEMLHMMKPDANSPKHCGGTKQQKKGMTLYDKFINKYMPYGIAHPADMKTVTFDFRMLPKFDADGTFKSIVVPLSFHKKETEYLRLLKTLEFLHVVIRKVEERLAELKRNMPTADLLHHVRAISNLEDKDEVTLSLDKRTVQMNRRLNDVMQLLTVLNEMPHDGFYFEHENGREVPPHEIGNITAKTIENGDDTQSIVMQIIDPVHIVDQDDLFVH</sequence>
<keyword evidence="5" id="KW-1185">Reference proteome</keyword>
<reference evidence="4" key="1">
    <citation type="journal article" date="2014" name="Nucleic Acids Res.">
        <title>The evolutionary dynamics of variant antigen genes in Babesia reveal a history of genomic innovation underlying host-parasite interaction.</title>
        <authorList>
            <person name="Jackson A.P."/>
            <person name="Otto T.D."/>
            <person name="Darby A."/>
            <person name="Ramaprasad A."/>
            <person name="Xia D."/>
            <person name="Echaide I.E."/>
            <person name="Farber M."/>
            <person name="Gahlot S."/>
            <person name="Gamble J."/>
            <person name="Gupta D."/>
            <person name="Gupta Y."/>
            <person name="Jackson L."/>
            <person name="Malandrin L."/>
            <person name="Malas T.B."/>
            <person name="Moussa E."/>
            <person name="Nair M."/>
            <person name="Reid A.J."/>
            <person name="Sanders M."/>
            <person name="Sharma J."/>
            <person name="Tracey A."/>
            <person name="Quail M.A."/>
            <person name="Weir W."/>
            <person name="Wastling J.M."/>
            <person name="Hall N."/>
            <person name="Willadsen P."/>
            <person name="Lingelbach K."/>
            <person name="Shiels B."/>
            <person name="Tait A."/>
            <person name="Berriman M."/>
            <person name="Allred D.R."/>
            <person name="Pain A."/>
        </authorList>
    </citation>
    <scope>NUCLEOTIDE SEQUENCE</scope>
    <source>
        <strain evidence="4">1802A</strain>
    </source>
</reference>
<comment type="caution">
    <text evidence="4">The sequence shown here is derived from an EMBL/GenBank/DDBJ whole genome shotgun (WGS) entry which is preliminary data.</text>
</comment>
<organism evidence="4 5">
    <name type="scientific">Babesia divergens</name>
    <dbReference type="NCBI Taxonomy" id="32595"/>
    <lineage>
        <taxon>Eukaryota</taxon>
        <taxon>Sar</taxon>
        <taxon>Alveolata</taxon>
        <taxon>Apicomplexa</taxon>
        <taxon>Aconoidasida</taxon>
        <taxon>Piroplasmida</taxon>
        <taxon>Babesiidae</taxon>
        <taxon>Babesia</taxon>
    </lineage>
</organism>
<keyword evidence="1" id="KW-0175">Coiled coil</keyword>
<evidence type="ECO:0000313" key="4">
    <source>
        <dbReference type="EMBL" id="KAK1937410.1"/>
    </source>
</evidence>
<accession>A0AAD9GFG1</accession>
<feature type="compositionally biased region" description="Basic and acidic residues" evidence="2">
    <location>
        <begin position="267"/>
        <end position="276"/>
    </location>
</feature>
<dbReference type="EMBL" id="JAHBMH010000033">
    <property type="protein sequence ID" value="KAK1937410.1"/>
    <property type="molecule type" value="Genomic_DNA"/>
</dbReference>